<dbReference type="Proteomes" id="UP000568380">
    <property type="component" value="Unassembled WGS sequence"/>
</dbReference>
<proteinExistence type="predicted"/>
<organism evidence="2 3">
    <name type="scientific">Nonomuraea endophytica</name>
    <dbReference type="NCBI Taxonomy" id="714136"/>
    <lineage>
        <taxon>Bacteria</taxon>
        <taxon>Bacillati</taxon>
        <taxon>Actinomycetota</taxon>
        <taxon>Actinomycetes</taxon>
        <taxon>Streptosporangiales</taxon>
        <taxon>Streptosporangiaceae</taxon>
        <taxon>Nonomuraea</taxon>
    </lineage>
</organism>
<feature type="region of interest" description="Disordered" evidence="1">
    <location>
        <begin position="56"/>
        <end position="81"/>
    </location>
</feature>
<keyword evidence="3" id="KW-1185">Reference proteome</keyword>
<dbReference type="RefSeq" id="WP_184959014.1">
    <property type="nucleotide sequence ID" value="NZ_JACHIN010000001.1"/>
</dbReference>
<gene>
    <name evidence="2" type="ORF">HNR40_001321</name>
</gene>
<sequence length="81" mass="8648">MTLLFDPAWLVALATLASVGILLLAAWAARLLPARDGAAPSFPLRYARRISFVRQRDPDAAGRARPRAPSPSPASRQAGLV</sequence>
<evidence type="ECO:0000256" key="1">
    <source>
        <dbReference type="SAM" id="MobiDB-lite"/>
    </source>
</evidence>
<evidence type="ECO:0000313" key="3">
    <source>
        <dbReference type="Proteomes" id="UP000568380"/>
    </source>
</evidence>
<comment type="caution">
    <text evidence="2">The sequence shown here is derived from an EMBL/GenBank/DDBJ whole genome shotgun (WGS) entry which is preliminary data.</text>
</comment>
<reference evidence="2 3" key="1">
    <citation type="submission" date="2020-08" db="EMBL/GenBank/DDBJ databases">
        <title>Genomic Encyclopedia of Type Strains, Phase IV (KMG-IV): sequencing the most valuable type-strain genomes for metagenomic binning, comparative biology and taxonomic classification.</title>
        <authorList>
            <person name="Goeker M."/>
        </authorList>
    </citation>
    <scope>NUCLEOTIDE SEQUENCE [LARGE SCALE GENOMIC DNA]</scope>
    <source>
        <strain evidence="2 3">DSM 45385</strain>
    </source>
</reference>
<accession>A0A7W7ZYX9</accession>
<dbReference type="AlphaFoldDB" id="A0A7W7ZYX9"/>
<dbReference type="InterPro" id="IPR045635">
    <property type="entry name" value="DUF6412"/>
</dbReference>
<dbReference type="EMBL" id="JACHIN010000001">
    <property type="protein sequence ID" value="MBB5075875.1"/>
    <property type="molecule type" value="Genomic_DNA"/>
</dbReference>
<name>A0A7W7ZYX9_9ACTN</name>
<protein>
    <submittedName>
        <fullName evidence="2">Uncharacterized protein</fullName>
    </submittedName>
</protein>
<dbReference type="Pfam" id="PF19950">
    <property type="entry name" value="DUF6412"/>
    <property type="match status" value="1"/>
</dbReference>
<evidence type="ECO:0000313" key="2">
    <source>
        <dbReference type="EMBL" id="MBB5075875.1"/>
    </source>
</evidence>